<dbReference type="SUPFAM" id="SSF51735">
    <property type="entry name" value="NAD(P)-binding Rossmann-fold domains"/>
    <property type="match status" value="1"/>
</dbReference>
<dbReference type="InterPro" id="IPR001509">
    <property type="entry name" value="Epimerase_deHydtase"/>
</dbReference>
<dbReference type="Gene3D" id="3.40.50.720">
    <property type="entry name" value="NAD(P)-binding Rossmann-like Domain"/>
    <property type="match status" value="1"/>
</dbReference>
<dbReference type="Pfam" id="PF01370">
    <property type="entry name" value="Epimerase"/>
    <property type="match status" value="1"/>
</dbReference>
<comment type="caution">
    <text evidence="2">The sequence shown here is derived from an EMBL/GenBank/DDBJ whole genome shotgun (WGS) entry which is preliminary data.</text>
</comment>
<sequence>MKVLLTGFSGFLGRHLAQALRKSGFKLRILLNKTTVDRRDIDHEIEIIWGSIDNSKVIKRALNGIQKVVHSAWAPSYPLASIPGVNESYPGVPWQAIRQHQYKLL</sequence>
<dbReference type="AlphaFoldDB" id="X1A933"/>
<dbReference type="EMBL" id="BART01008130">
    <property type="protein sequence ID" value="GAG69243.1"/>
    <property type="molecule type" value="Genomic_DNA"/>
</dbReference>
<proteinExistence type="predicted"/>
<feature type="domain" description="NAD-dependent epimerase/dehydratase" evidence="1">
    <location>
        <begin position="3"/>
        <end position="77"/>
    </location>
</feature>
<name>X1A933_9ZZZZ</name>
<accession>X1A933</accession>
<reference evidence="2" key="1">
    <citation type="journal article" date="2014" name="Front. Microbiol.">
        <title>High frequency of phylogenetically diverse reductive dehalogenase-homologous genes in deep subseafloor sedimentary metagenomes.</title>
        <authorList>
            <person name="Kawai M."/>
            <person name="Futagami T."/>
            <person name="Toyoda A."/>
            <person name="Takaki Y."/>
            <person name="Nishi S."/>
            <person name="Hori S."/>
            <person name="Arai W."/>
            <person name="Tsubouchi T."/>
            <person name="Morono Y."/>
            <person name="Uchiyama I."/>
            <person name="Ito T."/>
            <person name="Fujiyama A."/>
            <person name="Inagaki F."/>
            <person name="Takami H."/>
        </authorList>
    </citation>
    <scope>NUCLEOTIDE SEQUENCE</scope>
    <source>
        <strain evidence="2">Expedition CK06-06</strain>
    </source>
</reference>
<dbReference type="InterPro" id="IPR036291">
    <property type="entry name" value="NAD(P)-bd_dom_sf"/>
</dbReference>
<gene>
    <name evidence="2" type="ORF">S01H4_18353</name>
</gene>
<evidence type="ECO:0000313" key="2">
    <source>
        <dbReference type="EMBL" id="GAG69243.1"/>
    </source>
</evidence>
<evidence type="ECO:0000259" key="1">
    <source>
        <dbReference type="Pfam" id="PF01370"/>
    </source>
</evidence>
<protein>
    <recommendedName>
        <fullName evidence="1">NAD-dependent epimerase/dehydratase domain-containing protein</fullName>
    </recommendedName>
</protein>
<organism evidence="2">
    <name type="scientific">marine sediment metagenome</name>
    <dbReference type="NCBI Taxonomy" id="412755"/>
    <lineage>
        <taxon>unclassified sequences</taxon>
        <taxon>metagenomes</taxon>
        <taxon>ecological metagenomes</taxon>
    </lineage>
</organism>